<dbReference type="SUPFAM" id="SSF51556">
    <property type="entry name" value="Metallo-dependent hydrolases"/>
    <property type="match status" value="1"/>
</dbReference>
<dbReference type="InterPro" id="IPR032466">
    <property type="entry name" value="Metal_Hydrolase"/>
</dbReference>
<dbReference type="Gene3D" id="2.30.40.10">
    <property type="entry name" value="Urease, subunit C, domain 1"/>
    <property type="match status" value="1"/>
</dbReference>
<dbReference type="SUPFAM" id="SSF51338">
    <property type="entry name" value="Composite domain of metallo-dependent hydrolases"/>
    <property type="match status" value="1"/>
</dbReference>
<dbReference type="Gene3D" id="3.20.20.140">
    <property type="entry name" value="Metal-dependent hydrolases"/>
    <property type="match status" value="1"/>
</dbReference>
<reference evidence="2" key="1">
    <citation type="submission" date="2019-11" db="EMBL/GenBank/DDBJ databases">
        <authorList>
            <person name="Feng L."/>
        </authorList>
    </citation>
    <scope>NUCLEOTIDE SEQUENCE</scope>
    <source>
        <strain evidence="2">AvaginalisLFYP127</strain>
    </source>
</reference>
<dbReference type="RefSeq" id="WP_156328729.1">
    <property type="nucleotide sequence ID" value="NZ_CACRSW010000009.1"/>
</dbReference>
<dbReference type="PANTHER" id="PTHR22642:SF2">
    <property type="entry name" value="PROTEIN LONG AFTER FAR-RED 3"/>
    <property type="match status" value="1"/>
</dbReference>
<dbReference type="PANTHER" id="PTHR22642">
    <property type="entry name" value="IMIDAZOLONEPROPIONASE"/>
    <property type="match status" value="1"/>
</dbReference>
<dbReference type="Pfam" id="PF07969">
    <property type="entry name" value="Amidohydro_3"/>
    <property type="match status" value="1"/>
</dbReference>
<dbReference type="Gene3D" id="3.10.310.70">
    <property type="match status" value="1"/>
</dbReference>
<sequence length="502" mass="57624">MIENYIVVSKNIFSEGNFFDGYFIVKDGLIQKVYKKSYKKSDDSYKVFDSGENIIIPCMIDCHSFFTGYYVRKFGEDISSCNSTEDLIKKIKGKEIDGVIIAKGLQKNLKLDENIFSKDFPDDMSILLFNWDEEFAFVNKKAKEKFLFDGKDFSSEGMWKILKFVLEQKNICKEIFIDYQKLLLSKGVSFCKDMVFDDSYGLIEILKEIEENNELILKIHFMSQPVGYNFSIENAKKIESILFNSKKLKFDGYNQMVDGSVSVKEADVVDGYEDGDFCKMEIDYEKLENDAILADSNGYRFSLHGQGDGAVSKIIDIFNKCKKNENGKLVNRHAITDLEFANPNSYKKMAELGIFAEIYPQILSIYDDSNEKINLTYERVGDRYKNYWNRRKMIDEGVIVSNATDLPLVIDDLGDSIYSGCYHKFNDGISFVSENAISLEEMLTCWTINGAKNLGIDKKYGKIEDNYFADFLVLNMNPISINENTAKDLKVDKTFISGKLIK</sequence>
<dbReference type="GO" id="GO:0016810">
    <property type="term" value="F:hydrolase activity, acting on carbon-nitrogen (but not peptide) bonds"/>
    <property type="evidence" value="ECO:0007669"/>
    <property type="project" value="InterPro"/>
</dbReference>
<dbReference type="InterPro" id="IPR013108">
    <property type="entry name" value="Amidohydro_3"/>
</dbReference>
<accession>A0A6N2S9C1</accession>
<protein>
    <submittedName>
        <fullName evidence="2">N-substituted formamide deformylase</fullName>
        <ecNumber evidence="2">3.5.1.91</ecNumber>
    </submittedName>
</protein>
<evidence type="ECO:0000313" key="2">
    <source>
        <dbReference type="EMBL" id="VYS88445.1"/>
    </source>
</evidence>
<dbReference type="EMBL" id="CACRSW010000009">
    <property type="protein sequence ID" value="VYS88445.1"/>
    <property type="molecule type" value="Genomic_DNA"/>
</dbReference>
<feature type="domain" description="Amidohydrolase 3" evidence="1">
    <location>
        <begin position="192"/>
        <end position="500"/>
    </location>
</feature>
<proteinExistence type="predicted"/>
<evidence type="ECO:0000259" key="1">
    <source>
        <dbReference type="Pfam" id="PF07969"/>
    </source>
</evidence>
<gene>
    <name evidence="2" type="primary">nfdA</name>
    <name evidence="2" type="ORF">AVLFYP127_01725</name>
</gene>
<dbReference type="EC" id="3.5.1.91" evidence="2"/>
<name>A0A6N2S9C1_9FIRM</name>
<dbReference type="InterPro" id="IPR011059">
    <property type="entry name" value="Metal-dep_hydrolase_composite"/>
</dbReference>
<keyword evidence="2" id="KW-0378">Hydrolase</keyword>
<dbReference type="AlphaFoldDB" id="A0A6N2S9C1"/>
<organism evidence="2">
    <name type="scientific">Anaerococcus vaginalis</name>
    <dbReference type="NCBI Taxonomy" id="33037"/>
    <lineage>
        <taxon>Bacteria</taxon>
        <taxon>Bacillati</taxon>
        <taxon>Bacillota</taxon>
        <taxon>Tissierellia</taxon>
        <taxon>Tissierellales</taxon>
        <taxon>Peptoniphilaceae</taxon>
        <taxon>Anaerococcus</taxon>
    </lineage>
</organism>